<accession>A0ABM4DKK1</accession>
<dbReference type="Proteomes" id="UP001652625">
    <property type="component" value="Chromosome 15"/>
</dbReference>
<keyword evidence="7" id="KW-0812">Transmembrane</keyword>
<dbReference type="GeneID" id="100215733"/>
<dbReference type="InterPro" id="IPR010255">
    <property type="entry name" value="Haem_peroxidase_sf"/>
</dbReference>
<evidence type="ECO:0000256" key="4">
    <source>
        <dbReference type="ARBA" id="ARBA00023002"/>
    </source>
</evidence>
<dbReference type="InterPro" id="IPR002016">
    <property type="entry name" value="Haem_peroxidase"/>
</dbReference>
<dbReference type="Pfam" id="PF00141">
    <property type="entry name" value="peroxidase"/>
    <property type="match status" value="1"/>
</dbReference>
<evidence type="ECO:0000256" key="6">
    <source>
        <dbReference type="RuleBase" id="RU004241"/>
    </source>
</evidence>
<protein>
    <submittedName>
        <fullName evidence="10 11">Ascorbate peroxidase</fullName>
    </submittedName>
</protein>
<keyword evidence="7" id="KW-1133">Transmembrane helix</keyword>
<proteinExistence type="inferred from homology"/>
<dbReference type="PANTHER" id="PTHR31356:SF36">
    <property type="entry name" value="L-ASCORBATE PEROXIDASE 3"/>
    <property type="match status" value="1"/>
</dbReference>
<evidence type="ECO:0000256" key="3">
    <source>
        <dbReference type="ARBA" id="ARBA00022723"/>
    </source>
</evidence>
<dbReference type="Gene3D" id="1.10.420.10">
    <property type="entry name" value="Peroxidase, domain 2"/>
    <property type="match status" value="1"/>
</dbReference>
<keyword evidence="7" id="KW-0472">Membrane</keyword>
<dbReference type="PRINTS" id="PR00458">
    <property type="entry name" value="PEROXIDASE"/>
</dbReference>
<keyword evidence="9" id="KW-1185">Reference proteome</keyword>
<keyword evidence="2" id="KW-0349">Heme</keyword>
<organism evidence="9 11">
    <name type="scientific">Hydra vulgaris</name>
    <name type="common">Hydra</name>
    <name type="synonym">Hydra attenuata</name>
    <dbReference type="NCBI Taxonomy" id="6087"/>
    <lineage>
        <taxon>Eukaryota</taxon>
        <taxon>Metazoa</taxon>
        <taxon>Cnidaria</taxon>
        <taxon>Hydrozoa</taxon>
        <taxon>Hydroidolina</taxon>
        <taxon>Anthoathecata</taxon>
        <taxon>Aplanulata</taxon>
        <taxon>Hydridae</taxon>
        <taxon>Hydra</taxon>
    </lineage>
</organism>
<evidence type="ECO:0000256" key="2">
    <source>
        <dbReference type="ARBA" id="ARBA00022617"/>
    </source>
</evidence>
<dbReference type="PANTHER" id="PTHR31356">
    <property type="entry name" value="THYLAKOID LUMENAL 29 KDA PROTEIN, CHLOROPLASTIC-RELATED"/>
    <property type="match status" value="1"/>
</dbReference>
<evidence type="ECO:0000256" key="1">
    <source>
        <dbReference type="ARBA" id="ARBA00022559"/>
    </source>
</evidence>
<dbReference type="InterPro" id="IPR044831">
    <property type="entry name" value="Ccp1-like"/>
</dbReference>
<keyword evidence="5" id="KW-0408">Iron</keyword>
<dbReference type="CDD" id="cd00314">
    <property type="entry name" value="plant_peroxidase_like"/>
    <property type="match status" value="1"/>
</dbReference>
<dbReference type="PROSITE" id="PS50873">
    <property type="entry name" value="PEROXIDASE_4"/>
    <property type="match status" value="1"/>
</dbReference>
<dbReference type="GO" id="GO:0004601">
    <property type="term" value="F:peroxidase activity"/>
    <property type="evidence" value="ECO:0007669"/>
    <property type="project" value="UniProtKB-KW"/>
</dbReference>
<dbReference type="SUPFAM" id="SSF48113">
    <property type="entry name" value="Heme-dependent peroxidases"/>
    <property type="match status" value="1"/>
</dbReference>
<evidence type="ECO:0000256" key="7">
    <source>
        <dbReference type="SAM" id="Phobius"/>
    </source>
</evidence>
<evidence type="ECO:0000313" key="11">
    <source>
        <dbReference type="RefSeq" id="XP_065675056.1"/>
    </source>
</evidence>
<dbReference type="RefSeq" id="XP_065675056.1">
    <property type="nucleotide sequence ID" value="XM_065818984.1"/>
</dbReference>
<keyword evidence="1 10" id="KW-0575">Peroxidase</keyword>
<feature type="domain" description="Plant heme peroxidase family profile" evidence="8">
    <location>
        <begin position="47"/>
        <end position="232"/>
    </location>
</feature>
<evidence type="ECO:0000313" key="9">
    <source>
        <dbReference type="Proteomes" id="UP001652625"/>
    </source>
</evidence>
<name>A0ABM4DKK1_HYDVU</name>
<dbReference type="RefSeq" id="XP_065675055.1">
    <property type="nucleotide sequence ID" value="XM_065818983.1"/>
</dbReference>
<comment type="similarity">
    <text evidence="6">Belongs to the peroxidase family.</text>
</comment>
<evidence type="ECO:0000256" key="5">
    <source>
        <dbReference type="ARBA" id="ARBA00023004"/>
    </source>
</evidence>
<feature type="transmembrane region" description="Helical" evidence="7">
    <location>
        <begin position="350"/>
        <end position="367"/>
    </location>
</feature>
<keyword evidence="4" id="KW-0560">Oxidoreductase</keyword>
<keyword evidence="3" id="KW-0479">Metal-binding</keyword>
<sequence>MHALYRLWCISLALKCFVSIQIIPTFTNYEKAKTELFKLIESVKNGRDLPMIAGCVRLAFHDCIGKEYCNGCIDHTHAGNAGLKVTTDRINALYEALFKGSISRADFYALAAVVALTRSTADAPVKYKGLDFFKVGRKDCDSSPNEFQSVTPPSGTDGTNKTFKFFQDNFNFTVRNTVVILGAHTLGRCSLENTGFVGTWVDDEFSTVVKDPSTLAPTSVLDNAYYREIIDNLSWKQVTIDGIKKQWQKENTLIPNDKLPEANRSTLLLNSDITNSWVIEPTDESGTVACAPTSTNNTCQHSVAHNYTVEFARNNSLWVIEFTNVFGRMIEMNQNVLKDRPTLSSQWRVIPFYAIYFLMFAFYTLVIL</sequence>
<reference evidence="10 11" key="1">
    <citation type="submission" date="2025-05" db="UniProtKB">
        <authorList>
            <consortium name="RefSeq"/>
        </authorList>
    </citation>
    <scope>IDENTIFICATION</scope>
</reference>
<dbReference type="Gene3D" id="1.10.520.10">
    <property type="match status" value="1"/>
</dbReference>
<gene>
    <name evidence="10 11" type="primary">LOC100215733</name>
</gene>
<evidence type="ECO:0000259" key="8">
    <source>
        <dbReference type="PROSITE" id="PS50873"/>
    </source>
</evidence>
<evidence type="ECO:0000313" key="10">
    <source>
        <dbReference type="RefSeq" id="XP_065675055.1"/>
    </source>
</evidence>